<sequence length="165" mass="18447">MAGVHPDQYCLHREVLLSLRFVLGRTRRSKALAKKLVLLLPSENRDPALISILMGDRDAMLVASPNDVPSIKQDFLTPWVEFPLLGERLLQIQKYNEQQKPSSTRAQFRDTRNPAQWYTLWAVLILGALGIILSFLQLGVAVAQLVFAVPRAGGEPSSPSEPKMM</sequence>
<evidence type="ECO:0000313" key="3">
    <source>
        <dbReference type="Proteomes" id="UP001197093"/>
    </source>
</evidence>
<keyword evidence="1" id="KW-0812">Transmembrane</keyword>
<dbReference type="EMBL" id="JAHCVI010000003">
    <property type="protein sequence ID" value="KAG7287566.1"/>
    <property type="molecule type" value="Genomic_DNA"/>
</dbReference>
<dbReference type="AlphaFoldDB" id="A0AAD4HY34"/>
<keyword evidence="1" id="KW-0472">Membrane</keyword>
<keyword evidence="1" id="KW-1133">Transmembrane helix</keyword>
<comment type="caution">
    <text evidence="2">The sequence shown here is derived from an EMBL/GenBank/DDBJ whole genome shotgun (WGS) entry which is preliminary data.</text>
</comment>
<feature type="transmembrane region" description="Helical" evidence="1">
    <location>
        <begin position="118"/>
        <end position="147"/>
    </location>
</feature>
<evidence type="ECO:0000256" key="1">
    <source>
        <dbReference type="SAM" id="Phobius"/>
    </source>
</evidence>
<organism evidence="2 3">
    <name type="scientific">Staphylotrichum longicolle</name>
    <dbReference type="NCBI Taxonomy" id="669026"/>
    <lineage>
        <taxon>Eukaryota</taxon>
        <taxon>Fungi</taxon>
        <taxon>Dikarya</taxon>
        <taxon>Ascomycota</taxon>
        <taxon>Pezizomycotina</taxon>
        <taxon>Sordariomycetes</taxon>
        <taxon>Sordariomycetidae</taxon>
        <taxon>Sordariales</taxon>
        <taxon>Chaetomiaceae</taxon>
        <taxon>Staphylotrichum</taxon>
    </lineage>
</organism>
<name>A0AAD4HY34_9PEZI</name>
<evidence type="ECO:0000313" key="2">
    <source>
        <dbReference type="EMBL" id="KAG7287566.1"/>
    </source>
</evidence>
<proteinExistence type="predicted"/>
<dbReference type="Proteomes" id="UP001197093">
    <property type="component" value="Unassembled WGS sequence"/>
</dbReference>
<reference evidence="2" key="1">
    <citation type="submission" date="2023-02" db="EMBL/GenBank/DDBJ databases">
        <authorList>
            <person name="Palmer J.M."/>
        </authorList>
    </citation>
    <scope>NUCLEOTIDE SEQUENCE</scope>
    <source>
        <strain evidence="2">FW57</strain>
    </source>
</reference>
<accession>A0AAD4HY34</accession>
<gene>
    <name evidence="2" type="ORF">NEMBOFW57_007078</name>
</gene>
<keyword evidence="3" id="KW-1185">Reference proteome</keyword>
<protein>
    <submittedName>
        <fullName evidence="2">Uncharacterized protein</fullName>
    </submittedName>
</protein>